<comment type="caution">
    <text evidence="9">The sequence shown here is derived from an EMBL/GenBank/DDBJ whole genome shotgun (WGS) entry which is preliminary data.</text>
</comment>
<dbReference type="Pfam" id="PF02687">
    <property type="entry name" value="FtsX"/>
    <property type="match status" value="1"/>
</dbReference>
<dbReference type="NCBIfam" id="NF038347">
    <property type="entry name" value="FtsX_Gpos"/>
    <property type="match status" value="1"/>
</dbReference>
<keyword evidence="3 7" id="KW-0812">Transmembrane</keyword>
<keyword evidence="6" id="KW-0132">Cell division</keyword>
<evidence type="ECO:0000313" key="9">
    <source>
        <dbReference type="EMBL" id="MBE5039498.1"/>
    </source>
</evidence>
<name>A0A9D5LX75_9FIRM</name>
<dbReference type="InterPro" id="IPR004513">
    <property type="entry name" value="FtsX"/>
</dbReference>
<dbReference type="InterPro" id="IPR058204">
    <property type="entry name" value="FtsX_firmicutes-type"/>
</dbReference>
<evidence type="ECO:0000313" key="10">
    <source>
        <dbReference type="Proteomes" id="UP000806542"/>
    </source>
</evidence>
<keyword evidence="4 7" id="KW-1133">Transmembrane helix</keyword>
<proteinExistence type="inferred from homology"/>
<evidence type="ECO:0000256" key="1">
    <source>
        <dbReference type="ARBA" id="ARBA00004651"/>
    </source>
</evidence>
<dbReference type="Proteomes" id="UP000806542">
    <property type="component" value="Unassembled WGS sequence"/>
</dbReference>
<dbReference type="EMBL" id="JADCKB010000005">
    <property type="protein sequence ID" value="MBE5039498.1"/>
    <property type="molecule type" value="Genomic_DNA"/>
</dbReference>
<comment type="function">
    <text evidence="6">Part of the ABC transporter FtsEX involved in asymmetric cellular division facilitating the initiation of sporulation.</text>
</comment>
<dbReference type="PIRSF" id="PIRSF003097">
    <property type="entry name" value="FtsX"/>
    <property type="match status" value="1"/>
</dbReference>
<dbReference type="PANTHER" id="PTHR47755">
    <property type="entry name" value="CELL DIVISION PROTEIN FTSX"/>
    <property type="match status" value="1"/>
</dbReference>
<evidence type="ECO:0000256" key="7">
    <source>
        <dbReference type="SAM" id="Phobius"/>
    </source>
</evidence>
<dbReference type="AlphaFoldDB" id="A0A9D5LX75"/>
<evidence type="ECO:0000256" key="6">
    <source>
        <dbReference type="PIRNR" id="PIRNR003097"/>
    </source>
</evidence>
<feature type="transmembrane region" description="Helical" evidence="7">
    <location>
        <begin position="163"/>
        <end position="183"/>
    </location>
</feature>
<dbReference type="GO" id="GO:0051301">
    <property type="term" value="P:cell division"/>
    <property type="evidence" value="ECO:0007669"/>
    <property type="project" value="UniProtKB-KW"/>
</dbReference>
<dbReference type="InterPro" id="IPR003838">
    <property type="entry name" value="ABC3_permease_C"/>
</dbReference>
<evidence type="ECO:0000256" key="2">
    <source>
        <dbReference type="ARBA" id="ARBA00022475"/>
    </source>
</evidence>
<keyword evidence="5 6" id="KW-0472">Membrane</keyword>
<protein>
    <recommendedName>
        <fullName evidence="6">Cell division protein FtsX</fullName>
    </recommendedName>
</protein>
<keyword evidence="10" id="KW-1185">Reference proteome</keyword>
<keyword evidence="2 6" id="KW-1003">Cell membrane</keyword>
<feature type="transmembrane region" description="Helical" evidence="7">
    <location>
        <begin position="26"/>
        <end position="50"/>
    </location>
</feature>
<reference evidence="9" key="1">
    <citation type="submission" date="2020-10" db="EMBL/GenBank/DDBJ databases">
        <title>ChiBAC.</title>
        <authorList>
            <person name="Zenner C."/>
            <person name="Hitch T.C.A."/>
            <person name="Clavel T."/>
        </authorList>
    </citation>
    <scope>NUCLEOTIDE SEQUENCE</scope>
    <source>
        <strain evidence="9">DSM 107454</strain>
    </source>
</reference>
<keyword evidence="6" id="KW-0131">Cell cycle</keyword>
<sequence length="286" mass="31593">MEDIIVFNTIVYFVTRGLKNIWYNRLMSMASAGIVSAGLILLGIFLLLGWNVQSWLVHMEEQCGVYVRLLPDAGGAALDQIENQLKSIPGVQDVYLYSYQEQVPENDSVQTVWRDAYFVSLSDLSVASVVAQAAEKVQGVEEVRDGQEQAEKIQKMTSAMRKFGLWIAVILILSALCIVMNTIRLGLLSRGRELEIMRIVGASNWYIRGPFVVEGVTLGLIGAGIAAVIVLAGYRAAIETLGGMEQMPLLLPVEQIQKWVLGIFALLGVLIGFWGSFVSTCRYLKN</sequence>
<feature type="transmembrane region" description="Helical" evidence="7">
    <location>
        <begin position="216"/>
        <end position="238"/>
    </location>
</feature>
<evidence type="ECO:0000256" key="3">
    <source>
        <dbReference type="ARBA" id="ARBA00022692"/>
    </source>
</evidence>
<feature type="domain" description="ABC3 transporter permease C-terminal" evidence="8">
    <location>
        <begin position="167"/>
        <end position="285"/>
    </location>
</feature>
<comment type="similarity">
    <text evidence="6">Belongs to the ABC-4 integral membrane protein family. FtsX subfamily.</text>
</comment>
<accession>A0A9D5LX75</accession>
<evidence type="ECO:0000259" key="8">
    <source>
        <dbReference type="Pfam" id="PF02687"/>
    </source>
</evidence>
<feature type="transmembrane region" description="Helical" evidence="7">
    <location>
        <begin position="259"/>
        <end position="277"/>
    </location>
</feature>
<organism evidence="9 10">
    <name type="scientific">Ructibacterium gallinarum</name>
    <dbReference type="NCBI Taxonomy" id="2779355"/>
    <lineage>
        <taxon>Bacteria</taxon>
        <taxon>Bacillati</taxon>
        <taxon>Bacillota</taxon>
        <taxon>Clostridia</taxon>
        <taxon>Eubacteriales</taxon>
        <taxon>Oscillospiraceae</taxon>
        <taxon>Ructibacterium</taxon>
    </lineage>
</organism>
<dbReference type="PANTHER" id="PTHR47755:SF1">
    <property type="entry name" value="CELL DIVISION PROTEIN FTSX"/>
    <property type="match status" value="1"/>
</dbReference>
<dbReference type="RefSeq" id="WP_226392063.1">
    <property type="nucleotide sequence ID" value="NZ_JADCKB010000005.1"/>
</dbReference>
<gene>
    <name evidence="9" type="ORF">INF28_03350</name>
</gene>
<comment type="subcellular location">
    <subcellularLocation>
        <location evidence="1">Cell membrane</location>
        <topology evidence="1">Multi-pass membrane protein</topology>
    </subcellularLocation>
</comment>
<dbReference type="GO" id="GO:0005886">
    <property type="term" value="C:plasma membrane"/>
    <property type="evidence" value="ECO:0007669"/>
    <property type="project" value="UniProtKB-SubCell"/>
</dbReference>
<evidence type="ECO:0000256" key="4">
    <source>
        <dbReference type="ARBA" id="ARBA00022989"/>
    </source>
</evidence>
<evidence type="ECO:0000256" key="5">
    <source>
        <dbReference type="ARBA" id="ARBA00023136"/>
    </source>
</evidence>